<comment type="caution">
    <text evidence="7">The sequence shown here is derived from an EMBL/GenBank/DDBJ whole genome shotgun (WGS) entry which is preliminary data.</text>
</comment>
<evidence type="ECO:0000256" key="2">
    <source>
        <dbReference type="ARBA" id="ARBA00022692"/>
    </source>
</evidence>
<dbReference type="GO" id="GO:0005789">
    <property type="term" value="C:endoplasmic reticulum membrane"/>
    <property type="evidence" value="ECO:0007669"/>
    <property type="project" value="UniProtKB-SubCell"/>
</dbReference>
<sequence length="342" mass="37495">MSQSMDSLPALLKIAALLTTGISVHASLSPPNPPAPPKQCIDKRTVFERCVRYVTFCSKMMVWSETTCDILATFAEAYPSLPVSPLLSRILCSSSSSSTYLLRLHPILLCGSLSTLFGAILRRSCFRTLGSLFTFELTIVPSHTLITSGPYSYVRHPSYTGIYMTLLGASAVALAPGAWLRECWLAAGRCAQGHALAAGVATITTYLGVNSSGKNMLLEDAPGTHCEGTGFGTGLAWLLLAFWTVKVVYALRSTNRRLGTEDAELHRTFGAEWETWAERCRPGQERQRRRASYGMTTALAPKCQHTESNSAWIPMFLHKRGLLGRRTPGSDRSYRRRAKVPA</sequence>
<reference evidence="7 8" key="1">
    <citation type="submission" date="2016-03" db="EMBL/GenBank/DDBJ databases">
        <title>Whole genome sequencing of Grifola frondosa 9006-11.</title>
        <authorList>
            <person name="Min B."/>
            <person name="Park H."/>
            <person name="Kim J.-G."/>
            <person name="Cho H."/>
            <person name="Oh Y.-L."/>
            <person name="Kong W.-S."/>
            <person name="Choi I.-G."/>
        </authorList>
    </citation>
    <scope>NUCLEOTIDE SEQUENCE [LARGE SCALE GENOMIC DNA]</scope>
    <source>
        <strain evidence="7 8">9006-11</strain>
    </source>
</reference>
<evidence type="ECO:0000313" key="8">
    <source>
        <dbReference type="Proteomes" id="UP000092993"/>
    </source>
</evidence>
<feature type="chain" id="PRO_5008889221" description="Protein-S-isoprenylcysteine O-methyltransferase" evidence="6">
    <location>
        <begin position="27"/>
        <end position="342"/>
    </location>
</feature>
<evidence type="ECO:0000256" key="4">
    <source>
        <dbReference type="ARBA" id="ARBA00023136"/>
    </source>
</evidence>
<evidence type="ECO:0000256" key="3">
    <source>
        <dbReference type="ARBA" id="ARBA00022989"/>
    </source>
</evidence>
<dbReference type="Proteomes" id="UP000092993">
    <property type="component" value="Unassembled WGS sequence"/>
</dbReference>
<comment type="catalytic activity">
    <reaction evidence="5">
        <text>[protein]-C-terminal S-[(2E,6E)-farnesyl]-L-cysteine + S-adenosyl-L-methionine = [protein]-C-terminal S-[(2E,6E)-farnesyl]-L-cysteine methyl ester + S-adenosyl-L-homocysteine</text>
        <dbReference type="Rhea" id="RHEA:21672"/>
        <dbReference type="Rhea" id="RHEA-COMP:12125"/>
        <dbReference type="Rhea" id="RHEA-COMP:12126"/>
        <dbReference type="ChEBI" id="CHEBI:57856"/>
        <dbReference type="ChEBI" id="CHEBI:59789"/>
        <dbReference type="ChEBI" id="CHEBI:90510"/>
        <dbReference type="ChEBI" id="CHEBI:90511"/>
        <dbReference type="EC" id="2.1.1.100"/>
    </reaction>
</comment>
<comment type="similarity">
    <text evidence="5">Belongs to the class VI-like SAM-binding methyltransferase superfamily. Isoprenylcysteine carboxyl methyltransferase family.</text>
</comment>
<organism evidence="7 8">
    <name type="scientific">Grifola frondosa</name>
    <name type="common">Maitake</name>
    <name type="synonym">Polyporus frondosus</name>
    <dbReference type="NCBI Taxonomy" id="5627"/>
    <lineage>
        <taxon>Eukaryota</taxon>
        <taxon>Fungi</taxon>
        <taxon>Dikarya</taxon>
        <taxon>Basidiomycota</taxon>
        <taxon>Agaricomycotina</taxon>
        <taxon>Agaricomycetes</taxon>
        <taxon>Polyporales</taxon>
        <taxon>Grifolaceae</taxon>
        <taxon>Grifola</taxon>
    </lineage>
</organism>
<dbReference type="EC" id="2.1.1.100" evidence="5"/>
<dbReference type="Pfam" id="PF04140">
    <property type="entry name" value="ICMT"/>
    <property type="match status" value="1"/>
</dbReference>
<keyword evidence="3 5" id="KW-1133">Transmembrane helix</keyword>
<dbReference type="Gene3D" id="1.20.120.1630">
    <property type="match status" value="1"/>
</dbReference>
<dbReference type="PANTHER" id="PTHR12714">
    <property type="entry name" value="PROTEIN-S ISOPRENYLCYSTEINE O-METHYLTRANSFERASE"/>
    <property type="match status" value="1"/>
</dbReference>
<dbReference type="OrthoDB" id="422086at2759"/>
<evidence type="ECO:0000256" key="6">
    <source>
        <dbReference type="SAM" id="SignalP"/>
    </source>
</evidence>
<feature type="transmembrane region" description="Helical" evidence="5">
    <location>
        <begin position="191"/>
        <end position="209"/>
    </location>
</feature>
<evidence type="ECO:0000256" key="5">
    <source>
        <dbReference type="RuleBase" id="RU362022"/>
    </source>
</evidence>
<evidence type="ECO:0000256" key="1">
    <source>
        <dbReference type="ARBA" id="ARBA00004141"/>
    </source>
</evidence>
<dbReference type="GO" id="GO:0004671">
    <property type="term" value="F:protein C-terminal S-isoprenylcysteine carboxyl O-methyltransferase activity"/>
    <property type="evidence" value="ECO:0007669"/>
    <property type="project" value="UniProtKB-EC"/>
</dbReference>
<dbReference type="InterPro" id="IPR007269">
    <property type="entry name" value="ICMT_MeTrfase"/>
</dbReference>
<feature type="transmembrane region" description="Helical" evidence="5">
    <location>
        <begin position="160"/>
        <end position="179"/>
    </location>
</feature>
<comment type="subcellular location">
    <subcellularLocation>
        <location evidence="5">Endoplasmic reticulum membrane</location>
        <topology evidence="5">Multi-pass membrane protein</topology>
    </subcellularLocation>
    <subcellularLocation>
        <location evidence="1">Membrane</location>
        <topology evidence="1">Multi-pass membrane protein</topology>
    </subcellularLocation>
</comment>
<keyword evidence="4 5" id="KW-0472">Membrane</keyword>
<keyword evidence="2 5" id="KW-0812">Transmembrane</keyword>
<name>A0A1C7MMM1_GRIFR</name>
<keyword evidence="5" id="KW-0489">Methyltransferase</keyword>
<feature type="transmembrane region" description="Helical" evidence="5">
    <location>
        <begin position="133"/>
        <end position="154"/>
    </location>
</feature>
<feature type="signal peptide" evidence="6">
    <location>
        <begin position="1"/>
        <end position="26"/>
    </location>
</feature>
<evidence type="ECO:0000313" key="7">
    <source>
        <dbReference type="EMBL" id="OBZ78101.1"/>
    </source>
</evidence>
<feature type="transmembrane region" description="Helical" evidence="5">
    <location>
        <begin position="100"/>
        <end position="121"/>
    </location>
</feature>
<dbReference type="EMBL" id="LUGG01000002">
    <property type="protein sequence ID" value="OBZ78101.1"/>
    <property type="molecule type" value="Genomic_DNA"/>
</dbReference>
<keyword evidence="6" id="KW-0732">Signal</keyword>
<dbReference type="GO" id="GO:0032259">
    <property type="term" value="P:methylation"/>
    <property type="evidence" value="ECO:0007669"/>
    <property type="project" value="UniProtKB-KW"/>
</dbReference>
<keyword evidence="5" id="KW-0808">Transferase</keyword>
<protein>
    <recommendedName>
        <fullName evidence="5">Protein-S-isoprenylcysteine O-methyltransferase</fullName>
        <ecNumber evidence="5">2.1.1.100</ecNumber>
    </recommendedName>
</protein>
<keyword evidence="8" id="KW-1185">Reference proteome</keyword>
<keyword evidence="5" id="KW-0949">S-adenosyl-L-methionine</keyword>
<keyword evidence="5" id="KW-0256">Endoplasmic reticulum</keyword>
<accession>A0A1C7MMM1</accession>
<dbReference type="AlphaFoldDB" id="A0A1C7MMM1"/>
<feature type="transmembrane region" description="Helical" evidence="5">
    <location>
        <begin position="229"/>
        <end position="249"/>
    </location>
</feature>
<gene>
    <name evidence="7" type="ORF">A0H81_01733</name>
</gene>
<dbReference type="PANTHER" id="PTHR12714:SF9">
    <property type="entry name" value="PROTEIN-S-ISOPRENYLCYSTEINE O-METHYLTRANSFERASE"/>
    <property type="match status" value="1"/>
</dbReference>
<proteinExistence type="inferred from homology"/>